<keyword evidence="3" id="KW-1185">Reference proteome</keyword>
<evidence type="ECO:0000256" key="1">
    <source>
        <dbReference type="ARBA" id="ARBA00022833"/>
    </source>
</evidence>
<dbReference type="Pfam" id="PF02585">
    <property type="entry name" value="PIG-L"/>
    <property type="match status" value="1"/>
</dbReference>
<protein>
    <submittedName>
        <fullName evidence="2">N-acetylglucosaminyl deacetylase, LmbE family</fullName>
    </submittedName>
</protein>
<name>A0A1H4MT31_9MICC</name>
<gene>
    <name evidence="2" type="ORF">SAMN04489745_1445</name>
</gene>
<organism evidence="2 3">
    <name type="scientific">Arthrobacter woluwensis</name>
    <dbReference type="NCBI Taxonomy" id="156980"/>
    <lineage>
        <taxon>Bacteria</taxon>
        <taxon>Bacillati</taxon>
        <taxon>Actinomycetota</taxon>
        <taxon>Actinomycetes</taxon>
        <taxon>Micrococcales</taxon>
        <taxon>Micrococcaceae</taxon>
        <taxon>Arthrobacter</taxon>
    </lineage>
</organism>
<dbReference type="GO" id="GO:0016811">
    <property type="term" value="F:hydrolase activity, acting on carbon-nitrogen (but not peptide) bonds, in linear amides"/>
    <property type="evidence" value="ECO:0007669"/>
    <property type="project" value="TreeGrafter"/>
</dbReference>
<keyword evidence="1" id="KW-0862">Zinc</keyword>
<reference evidence="2 3" key="1">
    <citation type="submission" date="2016-10" db="EMBL/GenBank/DDBJ databases">
        <authorList>
            <person name="de Groot N.N."/>
        </authorList>
    </citation>
    <scope>NUCLEOTIDE SEQUENCE [LARGE SCALE GENOMIC DNA]</scope>
    <source>
        <strain evidence="2 3">DSM 10495</strain>
    </source>
</reference>
<dbReference type="EMBL" id="FNSN01000003">
    <property type="protein sequence ID" value="SEB86113.1"/>
    <property type="molecule type" value="Genomic_DNA"/>
</dbReference>
<dbReference type="GO" id="GO:0016137">
    <property type="term" value="P:glycoside metabolic process"/>
    <property type="evidence" value="ECO:0007669"/>
    <property type="project" value="UniProtKB-ARBA"/>
</dbReference>
<evidence type="ECO:0000313" key="2">
    <source>
        <dbReference type="EMBL" id="SEB86113.1"/>
    </source>
</evidence>
<dbReference type="AlphaFoldDB" id="A0A1H4MT31"/>
<accession>A0A1H4MT31</accession>
<proteinExistence type="predicted"/>
<dbReference type="Proteomes" id="UP000182652">
    <property type="component" value="Unassembled WGS sequence"/>
</dbReference>
<dbReference type="PANTHER" id="PTHR12993:SF28">
    <property type="entry name" value="LMBE FAMILY PROTEIN"/>
    <property type="match status" value="1"/>
</dbReference>
<sequence length="236" mass="26124">MLCFTAHPDDVDFGAAGTIAAWTAAGVEVIYCVMTDGDAGGFEAEEDIASRRVEEQRRAAALVGVETVHSLHERDGYLEPNHEVISQVVALIREYRPDVVLTMHPERNWERLQKSHPDHLAAGEIVTRAVYPAAENPFAYPELEARGLRAYKVPQLWFMAAPQERENHFVDVTGTVEAKLAAIHIHASQHPDPEAMDAQVRAQLRENGARTEAGEQALVECFHVVFVNAESTFAGF</sequence>
<dbReference type="PANTHER" id="PTHR12993">
    <property type="entry name" value="N-ACETYLGLUCOSAMINYL-PHOSPHATIDYLINOSITOL DE-N-ACETYLASE-RELATED"/>
    <property type="match status" value="1"/>
</dbReference>
<dbReference type="SUPFAM" id="SSF102588">
    <property type="entry name" value="LmbE-like"/>
    <property type="match status" value="1"/>
</dbReference>
<dbReference type="Gene3D" id="3.40.50.10320">
    <property type="entry name" value="LmbE-like"/>
    <property type="match status" value="1"/>
</dbReference>
<dbReference type="STRING" id="156980.SAMN04489745_1445"/>
<dbReference type="InterPro" id="IPR024078">
    <property type="entry name" value="LmbE-like_dom_sf"/>
</dbReference>
<evidence type="ECO:0000313" key="3">
    <source>
        <dbReference type="Proteomes" id="UP000182652"/>
    </source>
</evidence>
<dbReference type="InterPro" id="IPR003737">
    <property type="entry name" value="GlcNAc_PI_deacetylase-related"/>
</dbReference>